<evidence type="ECO:0000313" key="2">
    <source>
        <dbReference type="EMBL" id="CAJ58829.1"/>
    </source>
</evidence>
<dbReference type="eggNOG" id="COG2084">
    <property type="taxonomic scope" value="Bacteria"/>
</dbReference>
<gene>
    <name evidence="2" type="ordered locus">FRAAL0150</name>
</gene>
<protein>
    <submittedName>
        <fullName evidence="2">Dehydrogenase putative signal peptide</fullName>
    </submittedName>
</protein>
<feature type="compositionally biased region" description="Basic residues" evidence="1">
    <location>
        <begin position="58"/>
        <end position="69"/>
    </location>
</feature>
<reference evidence="2 3" key="1">
    <citation type="journal article" date="2007" name="Genome Res.">
        <title>Genome characteristics of facultatively symbiotic Frankia sp. strains reflect host range and host plant biogeography.</title>
        <authorList>
            <person name="Normand P."/>
            <person name="Lapierre P."/>
            <person name="Tisa L.S."/>
            <person name="Gogarten J.P."/>
            <person name="Alloisio N."/>
            <person name="Bagnarol E."/>
            <person name="Bassi C.A."/>
            <person name="Berry A.M."/>
            <person name="Bickhart D.M."/>
            <person name="Choisne N."/>
            <person name="Couloux A."/>
            <person name="Cournoyer B."/>
            <person name="Cruveiller S."/>
            <person name="Daubin V."/>
            <person name="Demange N."/>
            <person name="Francino M.P."/>
            <person name="Goltsman E."/>
            <person name="Huang Y."/>
            <person name="Kopp O.R."/>
            <person name="Labarre L."/>
            <person name="Lapidus A."/>
            <person name="Lavire C."/>
            <person name="Marechal J."/>
            <person name="Martinez M."/>
            <person name="Mastronunzio J.E."/>
            <person name="Mullin B.C."/>
            <person name="Niemann J."/>
            <person name="Pujic P."/>
            <person name="Rawnsley T."/>
            <person name="Rouy Z."/>
            <person name="Schenowitz C."/>
            <person name="Sellstedt A."/>
            <person name="Tavares F."/>
            <person name="Tomkins J.P."/>
            <person name="Vallenet D."/>
            <person name="Valverde C."/>
            <person name="Wall L.G."/>
            <person name="Wang Y."/>
            <person name="Medigue C."/>
            <person name="Benson D.R."/>
        </authorList>
    </citation>
    <scope>NUCLEOTIDE SEQUENCE [LARGE SCALE GENOMIC DNA]</scope>
    <source>
        <strain evidence="3">DSM 45986 / CECT 9034 / ACN14a</strain>
    </source>
</reference>
<keyword evidence="3" id="KW-1185">Reference proteome</keyword>
<dbReference type="AlphaFoldDB" id="Q0RUB4"/>
<dbReference type="STRING" id="326424.FRAAL0150"/>
<evidence type="ECO:0000256" key="1">
    <source>
        <dbReference type="SAM" id="MobiDB-lite"/>
    </source>
</evidence>
<proteinExistence type="predicted"/>
<sequence length="100" mass="10962">MYDIFDPATGSSSQPGALASKVLVSLSSDTPDASREASDWASQAQSEPRDRRRDGARSHRGRPRGIRLPKAVKAHYDQAIAAGRDTENWTVLYEMPKAGY</sequence>
<dbReference type="Proteomes" id="UP000000657">
    <property type="component" value="Chromosome"/>
</dbReference>
<organism evidence="2 3">
    <name type="scientific">Frankia alni (strain DSM 45986 / CECT 9034 / ACN14a)</name>
    <dbReference type="NCBI Taxonomy" id="326424"/>
    <lineage>
        <taxon>Bacteria</taxon>
        <taxon>Bacillati</taxon>
        <taxon>Actinomycetota</taxon>
        <taxon>Actinomycetes</taxon>
        <taxon>Frankiales</taxon>
        <taxon>Frankiaceae</taxon>
        <taxon>Frankia</taxon>
    </lineage>
</organism>
<feature type="region of interest" description="Disordered" evidence="1">
    <location>
        <begin position="26"/>
        <end position="69"/>
    </location>
</feature>
<feature type="compositionally biased region" description="Basic and acidic residues" evidence="1">
    <location>
        <begin position="47"/>
        <end position="57"/>
    </location>
</feature>
<name>Q0RUB4_FRAAA</name>
<dbReference type="KEGG" id="fal:FRAAL0150"/>
<evidence type="ECO:0000313" key="3">
    <source>
        <dbReference type="Proteomes" id="UP000000657"/>
    </source>
</evidence>
<dbReference type="HOGENOM" id="CLU_2301701_0_0_11"/>
<dbReference type="EMBL" id="CT573213">
    <property type="protein sequence ID" value="CAJ58829.1"/>
    <property type="molecule type" value="Genomic_DNA"/>
</dbReference>
<accession>Q0RUB4</accession>